<organism evidence="2 3">
    <name type="scientific">Allocoleopsis franciscana PCC 7113</name>
    <dbReference type="NCBI Taxonomy" id="1173027"/>
    <lineage>
        <taxon>Bacteria</taxon>
        <taxon>Bacillati</taxon>
        <taxon>Cyanobacteriota</taxon>
        <taxon>Cyanophyceae</taxon>
        <taxon>Coleofasciculales</taxon>
        <taxon>Coleofasciculaceae</taxon>
        <taxon>Allocoleopsis</taxon>
        <taxon>Allocoleopsis franciscana</taxon>
    </lineage>
</organism>
<dbReference type="Pfam" id="PF13527">
    <property type="entry name" value="Acetyltransf_9"/>
    <property type="match status" value="1"/>
</dbReference>
<proteinExistence type="predicted"/>
<dbReference type="PATRIC" id="fig|1173027.3.peg.3692"/>
<keyword evidence="3" id="KW-1185">Reference proteome</keyword>
<dbReference type="eggNOG" id="COG3153">
    <property type="taxonomic scope" value="Bacteria"/>
</dbReference>
<evidence type="ECO:0000313" key="3">
    <source>
        <dbReference type="Proteomes" id="UP000010471"/>
    </source>
</evidence>
<gene>
    <name evidence="2" type="ORF">Mic7113_3353</name>
</gene>
<dbReference type="Gene3D" id="3.40.630.30">
    <property type="match status" value="1"/>
</dbReference>
<dbReference type="InterPro" id="IPR016181">
    <property type="entry name" value="Acyl_CoA_acyltransferase"/>
</dbReference>
<dbReference type="GO" id="GO:0016747">
    <property type="term" value="F:acyltransferase activity, transferring groups other than amino-acyl groups"/>
    <property type="evidence" value="ECO:0007669"/>
    <property type="project" value="InterPro"/>
</dbReference>
<feature type="domain" description="N-acetyltransferase" evidence="1">
    <location>
        <begin position="2"/>
        <end position="151"/>
    </location>
</feature>
<dbReference type="RefSeq" id="WP_015183228.1">
    <property type="nucleotide sequence ID" value="NC_019738.1"/>
</dbReference>
<name>K9WFC8_9CYAN</name>
<protein>
    <submittedName>
        <fullName evidence="2">Putative acetyltransferase</fullName>
    </submittedName>
</protein>
<dbReference type="OrthoDB" id="9797178at2"/>
<dbReference type="AlphaFoldDB" id="K9WFC8"/>
<sequence length="171" mass="18457">MLSFASETENTTTGIREVVTAAFGQPSEANLIEAIRHSPDFIPELSIVAVEKGTVLGHILFSPIVIETQPESVPALALAPLAVTPARQREGIGRQLVQVGLSKCRELGHKIVVVLGHSDYYSSFGFQKASLFGVQAPFSVPDEAFMVLELQPDALMGVSGIVRYPSYFDEV</sequence>
<dbReference type="CDD" id="cd04301">
    <property type="entry name" value="NAT_SF"/>
    <property type="match status" value="1"/>
</dbReference>
<dbReference type="HOGENOM" id="CLU_081840_3_2_3"/>
<reference evidence="2 3" key="1">
    <citation type="submission" date="2012-06" db="EMBL/GenBank/DDBJ databases">
        <title>Finished chromosome of genome of Microcoleus sp. PCC 7113.</title>
        <authorList>
            <consortium name="US DOE Joint Genome Institute"/>
            <person name="Gugger M."/>
            <person name="Coursin T."/>
            <person name="Rippka R."/>
            <person name="Tandeau De Marsac N."/>
            <person name="Huntemann M."/>
            <person name="Wei C.-L."/>
            <person name="Han J."/>
            <person name="Detter J.C."/>
            <person name="Han C."/>
            <person name="Tapia R."/>
            <person name="Chen A."/>
            <person name="Kyrpides N."/>
            <person name="Mavromatis K."/>
            <person name="Markowitz V."/>
            <person name="Szeto E."/>
            <person name="Ivanova N."/>
            <person name="Pagani I."/>
            <person name="Pati A."/>
            <person name="Goodwin L."/>
            <person name="Nordberg H.P."/>
            <person name="Cantor M.N."/>
            <person name="Hua S.X."/>
            <person name="Woyke T."/>
            <person name="Kerfeld C.A."/>
        </authorList>
    </citation>
    <scope>NUCLEOTIDE SEQUENCE [LARGE SCALE GENOMIC DNA]</scope>
    <source>
        <strain evidence="2 3">PCC 7113</strain>
    </source>
</reference>
<dbReference type="EMBL" id="CP003630">
    <property type="protein sequence ID" value="AFZ19085.1"/>
    <property type="molecule type" value="Genomic_DNA"/>
</dbReference>
<evidence type="ECO:0000313" key="2">
    <source>
        <dbReference type="EMBL" id="AFZ19085.1"/>
    </source>
</evidence>
<dbReference type="SUPFAM" id="SSF55729">
    <property type="entry name" value="Acyl-CoA N-acyltransferases (Nat)"/>
    <property type="match status" value="1"/>
</dbReference>
<dbReference type="KEGG" id="mic:Mic7113_3353"/>
<accession>K9WFC8</accession>
<dbReference type="InterPro" id="IPR000182">
    <property type="entry name" value="GNAT_dom"/>
</dbReference>
<dbReference type="PROSITE" id="PS51186">
    <property type="entry name" value="GNAT"/>
    <property type="match status" value="1"/>
</dbReference>
<dbReference type="Proteomes" id="UP000010471">
    <property type="component" value="Chromosome"/>
</dbReference>
<keyword evidence="2" id="KW-0808">Transferase</keyword>
<evidence type="ECO:0000259" key="1">
    <source>
        <dbReference type="PROSITE" id="PS51186"/>
    </source>
</evidence>